<proteinExistence type="predicted"/>
<dbReference type="AlphaFoldDB" id="A0A1B6G3H1"/>
<organism evidence="1">
    <name type="scientific">Cuerna arida</name>
    <dbReference type="NCBI Taxonomy" id="1464854"/>
    <lineage>
        <taxon>Eukaryota</taxon>
        <taxon>Metazoa</taxon>
        <taxon>Ecdysozoa</taxon>
        <taxon>Arthropoda</taxon>
        <taxon>Hexapoda</taxon>
        <taxon>Insecta</taxon>
        <taxon>Pterygota</taxon>
        <taxon>Neoptera</taxon>
        <taxon>Paraneoptera</taxon>
        <taxon>Hemiptera</taxon>
        <taxon>Auchenorrhyncha</taxon>
        <taxon>Membracoidea</taxon>
        <taxon>Cicadellidae</taxon>
        <taxon>Cicadellinae</taxon>
        <taxon>Proconiini</taxon>
        <taxon>Cuerna</taxon>
    </lineage>
</organism>
<gene>
    <name evidence="1" type="ORF">g.3957</name>
</gene>
<protein>
    <submittedName>
        <fullName evidence="1">Uncharacterized protein</fullName>
    </submittedName>
</protein>
<feature type="non-terminal residue" evidence="1">
    <location>
        <position position="1"/>
    </location>
</feature>
<sequence length="100" mass="11426">RSIRYSLHPGIFYFEDFTLATLITAVKIGVLLGLSGEQHSIRHKMSTSPSTSFTPGGNKMLNKIKKWKLHIYRWKDKNRKESINAGLPYISRKKNPVPGK</sequence>
<feature type="non-terminal residue" evidence="1">
    <location>
        <position position="100"/>
    </location>
</feature>
<accession>A0A1B6G3H1</accession>
<name>A0A1B6G3H1_9HEMI</name>
<reference evidence="1" key="1">
    <citation type="submission" date="2015-11" db="EMBL/GenBank/DDBJ databases">
        <title>De novo transcriptome assembly of four potential Pierce s Disease insect vectors from Arizona vineyards.</title>
        <authorList>
            <person name="Tassone E.E."/>
        </authorList>
    </citation>
    <scope>NUCLEOTIDE SEQUENCE</scope>
</reference>
<evidence type="ECO:0000313" key="1">
    <source>
        <dbReference type="EMBL" id="JAS56988.1"/>
    </source>
</evidence>
<dbReference type="EMBL" id="GECZ01012781">
    <property type="protein sequence ID" value="JAS56988.1"/>
    <property type="molecule type" value="Transcribed_RNA"/>
</dbReference>